<dbReference type="EMBL" id="JABAFP010000038">
    <property type="protein sequence ID" value="NME42840.1"/>
    <property type="molecule type" value="Genomic_DNA"/>
</dbReference>
<gene>
    <name evidence="1" type="ORF">HF863_08705</name>
</gene>
<name>A0A222W330_9LACO</name>
<dbReference type="AlphaFoldDB" id="A0A222W330"/>
<comment type="caution">
    <text evidence="1">The sequence shown here is derived from an EMBL/GenBank/DDBJ whole genome shotgun (WGS) entry which is preliminary data.</text>
</comment>
<dbReference type="Proteomes" id="UP000563853">
    <property type="component" value="Unassembled WGS sequence"/>
</dbReference>
<evidence type="ECO:0000313" key="2">
    <source>
        <dbReference type="Proteomes" id="UP000563853"/>
    </source>
</evidence>
<dbReference type="KEGG" id="lagl:BEN83_03465"/>
<reference evidence="1 2" key="1">
    <citation type="submission" date="2020-04" db="EMBL/GenBank/DDBJ databases">
        <authorList>
            <person name="Hitch T.C.A."/>
            <person name="Wylensek D."/>
            <person name="Clavel T."/>
        </authorList>
    </citation>
    <scope>NUCLEOTIDE SEQUENCE [LARGE SCALE GENOMIC DNA]</scope>
    <source>
        <strain evidence="1 2">WCA-389-WT-5H1</strain>
    </source>
</reference>
<organism evidence="1 2">
    <name type="scientific">Ligilactobacillus agilis</name>
    <dbReference type="NCBI Taxonomy" id="1601"/>
    <lineage>
        <taxon>Bacteria</taxon>
        <taxon>Bacillati</taxon>
        <taxon>Bacillota</taxon>
        <taxon>Bacilli</taxon>
        <taxon>Lactobacillales</taxon>
        <taxon>Lactobacillaceae</taxon>
        <taxon>Ligilactobacillus</taxon>
    </lineage>
</organism>
<dbReference type="RefSeq" id="WP_094128984.1">
    <property type="nucleotide sequence ID" value="NZ_CP016766.1"/>
</dbReference>
<evidence type="ECO:0000313" key="1">
    <source>
        <dbReference type="EMBL" id="NME42840.1"/>
    </source>
</evidence>
<accession>A0A222W330</accession>
<proteinExistence type="predicted"/>
<sequence length="144" mass="16364">MSVLNLDQKLTVDNKKTVQIGGKEYELIFNDKFAKLVTDMQLKVAEATKDFDDDAKLEQFAKKEYAEQKEQLMAAFDKGKVVVVDALDQLLGEGEGERLYKYYNESTQALTALVALLNNAANDAVRENKAKNRAERRAKYKKNH</sequence>
<protein>
    <submittedName>
        <fullName evidence="1">Uncharacterized protein</fullName>
    </submittedName>
</protein>